<dbReference type="Proteomes" id="UP000000819">
    <property type="component" value="Chromosome II"/>
</dbReference>
<feature type="binding site" evidence="14">
    <location>
        <position position="348"/>
    </location>
    <ligand>
        <name>Zn(2+)</name>
        <dbReference type="ChEBI" id="CHEBI:29105"/>
        <note>catalytic</note>
    </ligand>
</feature>
<dbReference type="VEuPathDB" id="MicrosporidiaDB:ECU02_1380"/>
<evidence type="ECO:0000256" key="7">
    <source>
        <dbReference type="ARBA" id="ARBA00022833"/>
    </source>
</evidence>
<dbReference type="GO" id="GO:0071586">
    <property type="term" value="P:CAAX-box protein processing"/>
    <property type="evidence" value="ECO:0007669"/>
    <property type="project" value="UniProtKB-UniRule"/>
</dbReference>
<dbReference type="HOGENOM" id="CLU_025947_1_0_1"/>
<protein>
    <recommendedName>
        <fullName evidence="15">CAAX prenyl protease</fullName>
        <ecNumber evidence="15">3.4.24.84</ecNumber>
    </recommendedName>
</protein>
<feature type="domain" description="Peptidase M48" evidence="16">
    <location>
        <begin position="202"/>
        <end position="404"/>
    </location>
</feature>
<keyword evidence="10 15" id="KW-0472">Membrane</keyword>
<dbReference type="GO" id="GO:0046872">
    <property type="term" value="F:metal ion binding"/>
    <property type="evidence" value="ECO:0007669"/>
    <property type="project" value="UniProtKB-UniRule"/>
</dbReference>
<dbReference type="OrthoDB" id="360839at2759"/>
<accession>Q8SSD6</accession>
<keyword evidence="9 15" id="KW-0482">Metalloprotease</keyword>
<keyword evidence="5 15" id="KW-0378">Hydrolase</keyword>
<evidence type="ECO:0000313" key="18">
    <source>
        <dbReference type="EMBL" id="CAD25167.1"/>
    </source>
</evidence>
<evidence type="ECO:0000256" key="11">
    <source>
        <dbReference type="ARBA" id="ARBA00044456"/>
    </source>
</evidence>
<dbReference type="EMBL" id="AL590442">
    <property type="protein sequence ID" value="CAD25167.1"/>
    <property type="molecule type" value="Genomic_DNA"/>
</dbReference>
<keyword evidence="2 15" id="KW-0645">Protease</keyword>
<comment type="similarity">
    <text evidence="12 15">Belongs to the peptidase M48A family.</text>
</comment>
<keyword evidence="19" id="KW-1185">Reference proteome</keyword>
<dbReference type="InterPro" id="IPR032456">
    <property type="entry name" value="Peptidase_M48_N"/>
</dbReference>
<dbReference type="InterPro" id="IPR001915">
    <property type="entry name" value="Peptidase_M48"/>
</dbReference>
<dbReference type="GO" id="GO:0005789">
    <property type="term" value="C:endoplasmic reticulum membrane"/>
    <property type="evidence" value="ECO:0007669"/>
    <property type="project" value="UniProtKB-SubCell"/>
</dbReference>
<evidence type="ECO:0000256" key="9">
    <source>
        <dbReference type="ARBA" id="ARBA00023049"/>
    </source>
</evidence>
<dbReference type="PANTHER" id="PTHR10120">
    <property type="entry name" value="CAAX PRENYL PROTEASE 1"/>
    <property type="match status" value="1"/>
</dbReference>
<feature type="binding site" evidence="14">
    <location>
        <position position="270"/>
    </location>
    <ligand>
        <name>Zn(2+)</name>
        <dbReference type="ChEBI" id="CHEBI:29105"/>
        <note>catalytic</note>
    </ligand>
</feature>
<feature type="transmembrane region" description="Helical" evidence="15">
    <location>
        <begin position="134"/>
        <end position="156"/>
    </location>
</feature>
<comment type="subcellular location">
    <subcellularLocation>
        <location evidence="1 15">Endoplasmic reticulum membrane</location>
        <topology evidence="1 15">Multi-pass membrane protein</topology>
    </subcellularLocation>
</comment>
<evidence type="ECO:0000256" key="6">
    <source>
        <dbReference type="ARBA" id="ARBA00022824"/>
    </source>
</evidence>
<evidence type="ECO:0000256" key="2">
    <source>
        <dbReference type="ARBA" id="ARBA00022670"/>
    </source>
</evidence>
<dbReference type="Pfam" id="PF01435">
    <property type="entry name" value="Peptidase_M48"/>
    <property type="match status" value="1"/>
</dbReference>
<dbReference type="STRING" id="284813.Q8SSD6"/>
<feature type="domain" description="CAAX prenyl protease 1 N-terminal" evidence="17">
    <location>
        <begin position="23"/>
        <end position="197"/>
    </location>
</feature>
<dbReference type="AlphaFoldDB" id="Q8SSD6"/>
<keyword evidence="6 15" id="KW-0256">Endoplasmic reticulum</keyword>
<dbReference type="GO" id="GO:0004222">
    <property type="term" value="F:metalloendopeptidase activity"/>
    <property type="evidence" value="ECO:0007669"/>
    <property type="project" value="UniProtKB-UniRule"/>
</dbReference>
<dbReference type="Gene3D" id="3.30.2010.10">
    <property type="entry name" value="Metalloproteases ('zincins'), catalytic domain"/>
    <property type="match status" value="1"/>
</dbReference>
<dbReference type="GeneID" id="858653"/>
<dbReference type="KEGG" id="ecu:ECU02_1380"/>
<evidence type="ECO:0000256" key="10">
    <source>
        <dbReference type="ARBA" id="ARBA00023136"/>
    </source>
</evidence>
<evidence type="ECO:0000256" key="14">
    <source>
        <dbReference type="PIRSR" id="PIRSR627057-2"/>
    </source>
</evidence>
<feature type="active site" description="Proton donor" evidence="13">
    <location>
        <position position="352"/>
    </location>
</feature>
<dbReference type="FunCoup" id="Q8SSD6">
    <property type="interactions" value="233"/>
</dbReference>
<feature type="binding site" evidence="14">
    <location>
        <position position="274"/>
    </location>
    <ligand>
        <name>Zn(2+)</name>
        <dbReference type="ChEBI" id="CHEBI:29105"/>
        <note>catalytic</note>
    </ligand>
</feature>
<dbReference type="CDD" id="cd07343">
    <property type="entry name" value="M48A_Zmpste24p_like"/>
    <property type="match status" value="1"/>
</dbReference>
<evidence type="ECO:0000256" key="13">
    <source>
        <dbReference type="PIRSR" id="PIRSR627057-1"/>
    </source>
</evidence>
<feature type="transmembrane region" description="Helical" evidence="15">
    <location>
        <begin position="6"/>
        <end position="22"/>
    </location>
</feature>
<evidence type="ECO:0000256" key="3">
    <source>
        <dbReference type="ARBA" id="ARBA00022692"/>
    </source>
</evidence>
<comment type="function">
    <text evidence="15">Proteolytically removes the C-terminal three residues of farnesylated proteins.</text>
</comment>
<dbReference type="RefSeq" id="NP_584663.1">
    <property type="nucleotide sequence ID" value="NM_001040852.1"/>
</dbReference>
<evidence type="ECO:0000256" key="8">
    <source>
        <dbReference type="ARBA" id="ARBA00022989"/>
    </source>
</evidence>
<evidence type="ECO:0000256" key="1">
    <source>
        <dbReference type="ARBA" id="ARBA00004477"/>
    </source>
</evidence>
<gene>
    <name evidence="18" type="ordered locus">ECU02_1380</name>
</gene>
<feature type="transmembrane region" description="Helical" evidence="15">
    <location>
        <begin position="168"/>
        <end position="191"/>
    </location>
</feature>
<feature type="transmembrane region" description="Helical" evidence="15">
    <location>
        <begin position="280"/>
        <end position="298"/>
    </location>
</feature>
<keyword evidence="3 15" id="KW-0812">Transmembrane</keyword>
<keyword evidence="8 15" id="KW-1133">Transmembrane helix</keyword>
<keyword evidence="7 14" id="KW-0862">Zinc</keyword>
<dbReference type="FunFam" id="3.30.2010.10:FF:000002">
    <property type="entry name" value="CAAX prenyl protease"/>
    <property type="match status" value="1"/>
</dbReference>
<evidence type="ECO:0000256" key="5">
    <source>
        <dbReference type="ARBA" id="ARBA00022801"/>
    </source>
</evidence>
<name>Q8SSD6_ENCCU</name>
<dbReference type="InterPro" id="IPR027057">
    <property type="entry name" value="CAXX_Prtase_1"/>
</dbReference>
<organism evidence="18 19">
    <name type="scientific">Encephalitozoon cuniculi (strain GB-M1)</name>
    <name type="common">Microsporidian parasite</name>
    <dbReference type="NCBI Taxonomy" id="284813"/>
    <lineage>
        <taxon>Eukaryota</taxon>
        <taxon>Fungi</taxon>
        <taxon>Fungi incertae sedis</taxon>
        <taxon>Microsporidia</taxon>
        <taxon>Unikaryonidae</taxon>
        <taxon>Encephalitozoon</taxon>
    </lineage>
</organism>
<proteinExistence type="inferred from homology"/>
<evidence type="ECO:0000256" key="15">
    <source>
        <dbReference type="RuleBase" id="RU366005"/>
    </source>
</evidence>
<evidence type="ECO:0000259" key="16">
    <source>
        <dbReference type="Pfam" id="PF01435"/>
    </source>
</evidence>
<evidence type="ECO:0000259" key="17">
    <source>
        <dbReference type="Pfam" id="PF16491"/>
    </source>
</evidence>
<evidence type="ECO:0000313" key="19">
    <source>
        <dbReference type="Proteomes" id="UP000000819"/>
    </source>
</evidence>
<feature type="active site" evidence="13">
    <location>
        <position position="271"/>
    </location>
</feature>
<feature type="transmembrane region" description="Helical" evidence="15">
    <location>
        <begin position="318"/>
        <end position="339"/>
    </location>
</feature>
<reference evidence="18 19" key="1">
    <citation type="journal article" date="2001" name="Nature">
        <title>Genome sequence and gene compaction of the eukaryote parasite Encephalitozoon cuniculi.</title>
        <authorList>
            <person name="Katinka M.D."/>
            <person name="Duprat S."/>
            <person name="Cornillot E."/>
            <person name="Metenier G."/>
            <person name="Thomarat F."/>
            <person name="Prensier G."/>
            <person name="Barbe V."/>
            <person name="Peyretaillade E."/>
            <person name="Brottier P."/>
            <person name="Wincker P."/>
            <person name="Delbac F."/>
            <person name="El Alaoui H."/>
            <person name="Peyret P."/>
            <person name="Saurin W."/>
            <person name="Gouy M."/>
            <person name="Weissenbach J."/>
            <person name="Vivares C.P."/>
        </authorList>
    </citation>
    <scope>NUCLEOTIDE SEQUENCE [LARGE SCALE GENOMIC DNA]</scope>
    <source>
        <strain evidence="18 19">GB-M1</strain>
    </source>
</reference>
<dbReference type="InParanoid" id="Q8SSD6"/>
<comment type="cofactor">
    <cofactor evidence="14 15">
        <name>Zn(2+)</name>
        <dbReference type="ChEBI" id="CHEBI:29105"/>
    </cofactor>
    <text evidence="14 15">Binds 1 zinc ion per subunit.</text>
</comment>
<dbReference type="EC" id="3.4.24.84" evidence="15"/>
<sequence length="410" mass="47360">MKGSFLLGISIMSYLFVVYLKVRELRQLSKPPSKVYLKLTTLEQVKKTKAYNRDKLIMSIFELTLLLMRDLYLIKRGVLENVYTKHFMGSWYGDALFLVGYAHLQRLFDLPLGVISTFYIEAKHGFNKTTLSTFLMDFLKMSLIITVLFGPFSYVSTNIIKKYYKTSFYIYLWVFMAVFQIGLVIVYPIAIQPLFNKFEEMEESNLKTKIEKLAERVGICAKKILVMDASKRSGHSNAYFIGLTKEKRIVIYDTLLKQVDEEETLAILCHELGHWKHNHVVKMTSLVLLIQLLYLYVLNVSLNSKLFGDVVLGKDLPLLIRCIYFLMVIGAFSVPVDVLRNFISRYFEAQADRFSVSLGYGKELSSGLVKLFEKNSSNMEPDPLYAAIVHTHPTVIERIKLIEDEMNKTK</sequence>
<comment type="catalytic activity">
    <reaction evidence="11 15">
        <text>Hydrolyzes the peptide bond -P2-(S-farnesyl or geranylgeranyl)C-P1'-P2'-P3'-COOH where P1' and P2' are amino acids with aliphatic side chains and P3' is any C-terminal residue.</text>
        <dbReference type="EC" id="3.4.24.84"/>
    </reaction>
</comment>
<reference evidence="18 19" key="2">
    <citation type="journal article" date="2009" name="BMC Genomics">
        <title>Identification of transcriptional signals in Encephalitozoon cuniculi widespread among Microsporidia phylum: support for accurate structural genome annotation.</title>
        <authorList>
            <person name="Peyretaillade E."/>
            <person name="Goncalves O."/>
            <person name="Terrat S."/>
            <person name="Dugat-Bony E."/>
            <person name="Wincker P."/>
            <person name="Cornman R.S."/>
            <person name="Evans J.D."/>
            <person name="Delbac F."/>
            <person name="Peyret P."/>
        </authorList>
    </citation>
    <scope>NUCLEOTIDE SEQUENCE [LARGE SCALE GENOMIC DNA]</scope>
    <source>
        <strain evidence="18 19">GB-M1</strain>
    </source>
</reference>
<dbReference type="Pfam" id="PF16491">
    <property type="entry name" value="Peptidase_M48_N"/>
    <property type="match status" value="1"/>
</dbReference>
<dbReference type="OMA" id="HWHYSHI"/>
<evidence type="ECO:0000256" key="12">
    <source>
        <dbReference type="ARBA" id="ARBA00060927"/>
    </source>
</evidence>
<keyword evidence="4 14" id="KW-0479">Metal-binding</keyword>
<evidence type="ECO:0000256" key="4">
    <source>
        <dbReference type="ARBA" id="ARBA00022723"/>
    </source>
</evidence>